<dbReference type="PROSITE" id="PS00086">
    <property type="entry name" value="CYTOCHROME_P450"/>
    <property type="match status" value="1"/>
</dbReference>
<sequence length="454" mass="52105">MLLLLLLLLLCVCLSICLLCLREKYGDVFTMHLGPRPVVMLYGTEAIREALVDQAEAFSGRGTIAVVRPVFKDYGVVFANGERWKTLRRFSLATMRDFGMGKRSVEERIQEEAQCLVEELRKSQGAPLDPTFLFQCITANIICSIVFGERFDYKDRQFLRLLDLFYRSFSLISSFSSQMFELFSGFLKYFPGTHRQISKNLQEILDFIGQSVEKHRATLDPSNPRDFIDTYLLRMEKEKSNKDTEFHHENLMLSVLSLFFAGTETSSTTLRYGFLLMLKYPHVAEKVQKEIDQVIGSHRLPNLDDRTKMPYTEAVIHEIQRFSDLIPIGVPHRVTKDTLFRGYLLPKNTEVYPILSSALHDQRYFAQPDTFNPDHFLDANGALKKNEAFMPFSIGKRICLGEGIARNELFLFFTTILQNFSLSSPLAPKDIDLSPKESGFGKVPPTYQICFLAR</sequence>
<evidence type="ECO:0000256" key="1">
    <source>
        <dbReference type="ARBA" id="ARBA00001971"/>
    </source>
</evidence>
<evidence type="ECO:0000256" key="3">
    <source>
        <dbReference type="ARBA" id="ARBA00004586"/>
    </source>
</evidence>
<dbReference type="GO" id="GO:0016712">
    <property type="term" value="F:oxidoreductase activity, acting on paired donors, with incorporation or reduction of molecular oxygen, reduced flavin or flavoprotein as one donor, and incorporation of one atom of oxygen"/>
    <property type="evidence" value="ECO:0007669"/>
    <property type="project" value="TreeGrafter"/>
</dbReference>
<dbReference type="PRINTS" id="PR00463">
    <property type="entry name" value="EP450I"/>
</dbReference>
<evidence type="ECO:0000256" key="14">
    <source>
        <dbReference type="RuleBase" id="RU000461"/>
    </source>
</evidence>
<keyword evidence="8" id="KW-0492">Microsome</keyword>
<keyword evidence="7" id="KW-0256">Endoplasmic reticulum</keyword>
<proteinExistence type="inferred from homology"/>
<evidence type="ECO:0000256" key="2">
    <source>
        <dbReference type="ARBA" id="ARBA00004524"/>
    </source>
</evidence>
<reference evidence="16" key="2">
    <citation type="submission" date="2025-08" db="UniProtKB">
        <authorList>
            <consortium name="Ensembl"/>
        </authorList>
    </citation>
    <scope>IDENTIFICATION</scope>
</reference>
<evidence type="ECO:0000256" key="11">
    <source>
        <dbReference type="ARBA" id="ARBA00023033"/>
    </source>
</evidence>
<evidence type="ECO:0000313" key="17">
    <source>
        <dbReference type="Proteomes" id="UP000694547"/>
    </source>
</evidence>
<dbReference type="AlphaFoldDB" id="A0A8C8UFA4"/>
<evidence type="ECO:0000256" key="8">
    <source>
        <dbReference type="ARBA" id="ARBA00022848"/>
    </source>
</evidence>
<keyword evidence="12" id="KW-0472">Membrane</keyword>
<keyword evidence="15" id="KW-0732">Signal</keyword>
<dbReference type="PANTHER" id="PTHR24300:SF406">
    <property type="entry name" value="CYTOCHROME P450 2B6"/>
    <property type="match status" value="1"/>
</dbReference>
<dbReference type="FunFam" id="1.10.630.10:FF:000001">
    <property type="entry name" value="Cytochrome P450, family 2"/>
    <property type="match status" value="1"/>
</dbReference>
<dbReference type="GO" id="GO:0008392">
    <property type="term" value="F:arachidonate epoxygenase activity"/>
    <property type="evidence" value="ECO:0007669"/>
    <property type="project" value="TreeGrafter"/>
</dbReference>
<evidence type="ECO:0000256" key="12">
    <source>
        <dbReference type="ARBA" id="ARBA00023136"/>
    </source>
</evidence>
<evidence type="ECO:0000256" key="5">
    <source>
        <dbReference type="ARBA" id="ARBA00022617"/>
    </source>
</evidence>
<keyword evidence="6 13" id="KW-0479">Metal-binding</keyword>
<feature type="signal peptide" evidence="15">
    <location>
        <begin position="1"/>
        <end position="17"/>
    </location>
</feature>
<dbReference type="InterPro" id="IPR001128">
    <property type="entry name" value="Cyt_P450"/>
</dbReference>
<dbReference type="CDD" id="cd20672">
    <property type="entry name" value="CYP2B"/>
    <property type="match status" value="1"/>
</dbReference>
<keyword evidence="10 13" id="KW-0408">Iron</keyword>
<keyword evidence="17" id="KW-1185">Reference proteome</keyword>
<evidence type="ECO:0000256" key="13">
    <source>
        <dbReference type="PIRSR" id="PIRSR602401-1"/>
    </source>
</evidence>
<evidence type="ECO:0000256" key="6">
    <source>
        <dbReference type="ARBA" id="ARBA00022723"/>
    </source>
</evidence>
<comment type="similarity">
    <text evidence="4 14">Belongs to the cytochrome P450 family.</text>
</comment>
<comment type="subcellular location">
    <subcellularLocation>
        <location evidence="3">Endoplasmic reticulum membrane</location>
    </subcellularLocation>
    <subcellularLocation>
        <location evidence="2">Microsome membrane</location>
    </subcellularLocation>
</comment>
<reference evidence="16" key="3">
    <citation type="submission" date="2025-09" db="UniProtKB">
        <authorList>
            <consortium name="Ensembl"/>
        </authorList>
    </citation>
    <scope>IDENTIFICATION</scope>
</reference>
<feature type="chain" id="PRO_5034344566" evidence="15">
    <location>
        <begin position="18"/>
        <end position="454"/>
    </location>
</feature>
<protein>
    <submittedName>
        <fullName evidence="16">Cytochrome P450 2B1</fullName>
    </submittedName>
</protein>
<dbReference type="SUPFAM" id="SSF48264">
    <property type="entry name" value="Cytochrome P450"/>
    <property type="match status" value="1"/>
</dbReference>
<evidence type="ECO:0000256" key="4">
    <source>
        <dbReference type="ARBA" id="ARBA00010617"/>
    </source>
</evidence>
<keyword evidence="5 13" id="KW-0349">Heme</keyword>
<organism evidence="16 17">
    <name type="scientific">Peromyscus maniculatus bairdii</name>
    <name type="common">Prairie deer mouse</name>
    <dbReference type="NCBI Taxonomy" id="230844"/>
    <lineage>
        <taxon>Eukaryota</taxon>
        <taxon>Metazoa</taxon>
        <taxon>Chordata</taxon>
        <taxon>Craniata</taxon>
        <taxon>Vertebrata</taxon>
        <taxon>Euteleostomi</taxon>
        <taxon>Mammalia</taxon>
        <taxon>Eutheria</taxon>
        <taxon>Euarchontoglires</taxon>
        <taxon>Glires</taxon>
        <taxon>Rodentia</taxon>
        <taxon>Myomorpha</taxon>
        <taxon>Muroidea</taxon>
        <taxon>Cricetidae</taxon>
        <taxon>Neotominae</taxon>
        <taxon>Peromyscus</taxon>
    </lineage>
</organism>
<evidence type="ECO:0000256" key="10">
    <source>
        <dbReference type="ARBA" id="ARBA00023004"/>
    </source>
</evidence>
<comment type="cofactor">
    <cofactor evidence="1 13">
        <name>heme</name>
        <dbReference type="ChEBI" id="CHEBI:30413"/>
    </cofactor>
</comment>
<accession>A0A8C8UFA4</accession>
<dbReference type="GO" id="GO:0005506">
    <property type="term" value="F:iron ion binding"/>
    <property type="evidence" value="ECO:0007669"/>
    <property type="project" value="InterPro"/>
</dbReference>
<keyword evidence="11 14" id="KW-0503">Monooxygenase</keyword>
<name>A0A8C8UFA4_PERMB</name>
<evidence type="ECO:0000256" key="9">
    <source>
        <dbReference type="ARBA" id="ARBA00023002"/>
    </source>
</evidence>
<dbReference type="GeneTree" id="ENSGT00940000161658"/>
<dbReference type="InterPro" id="IPR050182">
    <property type="entry name" value="Cytochrome_P450_fam2"/>
</dbReference>
<dbReference type="Proteomes" id="UP000694547">
    <property type="component" value="Chromosome 1"/>
</dbReference>
<dbReference type="InterPro" id="IPR017972">
    <property type="entry name" value="Cyt_P450_CS"/>
</dbReference>
<dbReference type="Ensembl" id="ENSPEMT00000037020.1">
    <property type="protein sequence ID" value="ENSPEMP00000030800.1"/>
    <property type="gene ID" value="ENSPEMG00000027474.1"/>
</dbReference>
<dbReference type="PRINTS" id="PR00385">
    <property type="entry name" value="P450"/>
</dbReference>
<dbReference type="PANTHER" id="PTHR24300">
    <property type="entry name" value="CYTOCHROME P450 508A4-RELATED"/>
    <property type="match status" value="1"/>
</dbReference>
<keyword evidence="9 14" id="KW-0560">Oxidoreductase</keyword>
<evidence type="ECO:0000256" key="15">
    <source>
        <dbReference type="SAM" id="SignalP"/>
    </source>
</evidence>
<dbReference type="InterPro" id="IPR002401">
    <property type="entry name" value="Cyt_P450_E_grp-I"/>
</dbReference>
<gene>
    <name evidence="16" type="primary">LOC102915842</name>
</gene>
<dbReference type="Gene3D" id="1.10.630.10">
    <property type="entry name" value="Cytochrome P450"/>
    <property type="match status" value="1"/>
</dbReference>
<dbReference type="InterPro" id="IPR036396">
    <property type="entry name" value="Cyt_P450_sf"/>
</dbReference>
<dbReference type="GO" id="GO:0020037">
    <property type="term" value="F:heme binding"/>
    <property type="evidence" value="ECO:0007669"/>
    <property type="project" value="InterPro"/>
</dbReference>
<evidence type="ECO:0000313" key="16">
    <source>
        <dbReference type="Ensembl" id="ENSPEMP00000030800.1"/>
    </source>
</evidence>
<reference evidence="16 17" key="1">
    <citation type="submission" date="2018-10" db="EMBL/GenBank/DDBJ databases">
        <title>Improved assembly of the deer mouse Peromyscus maniculatus genome.</title>
        <authorList>
            <person name="Lassance J.-M."/>
            <person name="Hoekstra H.E."/>
        </authorList>
    </citation>
    <scope>NUCLEOTIDE SEQUENCE [LARGE SCALE GENOMIC DNA]</scope>
</reference>
<evidence type="ECO:0000256" key="7">
    <source>
        <dbReference type="ARBA" id="ARBA00022824"/>
    </source>
</evidence>
<dbReference type="GO" id="GO:0006805">
    <property type="term" value="P:xenobiotic metabolic process"/>
    <property type="evidence" value="ECO:0007669"/>
    <property type="project" value="TreeGrafter"/>
</dbReference>
<dbReference type="GO" id="GO:0005789">
    <property type="term" value="C:endoplasmic reticulum membrane"/>
    <property type="evidence" value="ECO:0007669"/>
    <property type="project" value="UniProtKB-SubCell"/>
</dbReference>
<dbReference type="GO" id="GO:0019373">
    <property type="term" value="P:epoxygenase P450 pathway"/>
    <property type="evidence" value="ECO:0007669"/>
    <property type="project" value="TreeGrafter"/>
</dbReference>
<feature type="binding site" description="axial binding residue" evidence="13">
    <location>
        <position position="399"/>
    </location>
    <ligand>
        <name>heme</name>
        <dbReference type="ChEBI" id="CHEBI:30413"/>
    </ligand>
    <ligandPart>
        <name>Fe</name>
        <dbReference type="ChEBI" id="CHEBI:18248"/>
    </ligandPart>
</feature>
<dbReference type="Pfam" id="PF00067">
    <property type="entry name" value="p450"/>
    <property type="match status" value="1"/>
</dbReference>